<keyword evidence="1" id="KW-0812">Transmembrane</keyword>
<protein>
    <submittedName>
        <fullName evidence="2">Uncharacterized protein</fullName>
    </submittedName>
</protein>
<sequence length="52" mass="6251">MELILLLRATLKKKRKEKKRTEKNGKERIMYVIILSFDMIVGAYIMQRLHTT</sequence>
<name>A0A7J7IBB7_CAMSI</name>
<gene>
    <name evidence="2" type="ORF">HYC85_003431</name>
</gene>
<dbReference type="Proteomes" id="UP000593564">
    <property type="component" value="Unassembled WGS sequence"/>
</dbReference>
<proteinExistence type="predicted"/>
<reference evidence="3" key="1">
    <citation type="journal article" date="2020" name="Nat. Commun.">
        <title>Genome assembly of wild tea tree DASZ reveals pedigree and selection history of tea varieties.</title>
        <authorList>
            <person name="Zhang W."/>
            <person name="Zhang Y."/>
            <person name="Qiu H."/>
            <person name="Guo Y."/>
            <person name="Wan H."/>
            <person name="Zhang X."/>
            <person name="Scossa F."/>
            <person name="Alseekh S."/>
            <person name="Zhang Q."/>
            <person name="Wang P."/>
            <person name="Xu L."/>
            <person name="Schmidt M.H."/>
            <person name="Jia X."/>
            <person name="Li D."/>
            <person name="Zhu A."/>
            <person name="Guo F."/>
            <person name="Chen W."/>
            <person name="Ni D."/>
            <person name="Usadel B."/>
            <person name="Fernie A.R."/>
            <person name="Wen W."/>
        </authorList>
    </citation>
    <scope>NUCLEOTIDE SEQUENCE [LARGE SCALE GENOMIC DNA]</scope>
    <source>
        <strain evidence="3">cv. G240</strain>
    </source>
</reference>
<organism evidence="2 3">
    <name type="scientific">Camellia sinensis</name>
    <name type="common">Tea plant</name>
    <name type="synonym">Thea sinensis</name>
    <dbReference type="NCBI Taxonomy" id="4442"/>
    <lineage>
        <taxon>Eukaryota</taxon>
        <taxon>Viridiplantae</taxon>
        <taxon>Streptophyta</taxon>
        <taxon>Embryophyta</taxon>
        <taxon>Tracheophyta</taxon>
        <taxon>Spermatophyta</taxon>
        <taxon>Magnoliopsida</taxon>
        <taxon>eudicotyledons</taxon>
        <taxon>Gunneridae</taxon>
        <taxon>Pentapetalae</taxon>
        <taxon>asterids</taxon>
        <taxon>Ericales</taxon>
        <taxon>Theaceae</taxon>
        <taxon>Camellia</taxon>
    </lineage>
</organism>
<evidence type="ECO:0000313" key="2">
    <source>
        <dbReference type="EMBL" id="KAF5962222.1"/>
    </source>
</evidence>
<reference evidence="2 3" key="2">
    <citation type="submission" date="2020-07" db="EMBL/GenBank/DDBJ databases">
        <title>Genome assembly of wild tea tree DASZ reveals pedigree and selection history of tea varieties.</title>
        <authorList>
            <person name="Zhang W."/>
        </authorList>
    </citation>
    <scope>NUCLEOTIDE SEQUENCE [LARGE SCALE GENOMIC DNA]</scope>
    <source>
        <strain evidence="3">cv. G240</strain>
        <tissue evidence="2">Leaf</tissue>
    </source>
</reference>
<evidence type="ECO:0000313" key="3">
    <source>
        <dbReference type="Proteomes" id="UP000593564"/>
    </source>
</evidence>
<dbReference type="EMBL" id="JACBKZ010000001">
    <property type="protein sequence ID" value="KAF5962222.1"/>
    <property type="molecule type" value="Genomic_DNA"/>
</dbReference>
<keyword evidence="3" id="KW-1185">Reference proteome</keyword>
<comment type="caution">
    <text evidence="2">The sequence shown here is derived from an EMBL/GenBank/DDBJ whole genome shotgun (WGS) entry which is preliminary data.</text>
</comment>
<keyword evidence="1" id="KW-1133">Transmembrane helix</keyword>
<evidence type="ECO:0000256" key="1">
    <source>
        <dbReference type="SAM" id="Phobius"/>
    </source>
</evidence>
<feature type="transmembrane region" description="Helical" evidence="1">
    <location>
        <begin position="29"/>
        <end position="46"/>
    </location>
</feature>
<keyword evidence="1" id="KW-0472">Membrane</keyword>
<dbReference type="AlphaFoldDB" id="A0A7J7IBB7"/>
<accession>A0A7J7IBB7</accession>